<dbReference type="Pfam" id="PF11452">
    <property type="entry name" value="DUF3000"/>
    <property type="match status" value="1"/>
</dbReference>
<dbReference type="InterPro" id="IPR021555">
    <property type="entry name" value="DUF3000"/>
</dbReference>
<comment type="caution">
    <text evidence="1">The sequence shown here is derived from an EMBL/GenBank/DDBJ whole genome shotgun (WGS) entry which is preliminary data.</text>
</comment>
<reference evidence="1" key="1">
    <citation type="submission" date="2020-08" db="EMBL/GenBank/DDBJ databases">
        <title>Sequencing the genomes of 1000 actinobacteria strains.</title>
        <authorList>
            <person name="Klenk H.-P."/>
        </authorList>
    </citation>
    <scope>NUCLEOTIDE SEQUENCE</scope>
    <source>
        <strain evidence="1">DSM 10695</strain>
    </source>
</reference>
<protein>
    <recommendedName>
        <fullName evidence="3">DUF3000 domain-containing protein</fullName>
    </recommendedName>
</protein>
<name>A0A923IXU0_9ACTO</name>
<proteinExistence type="predicted"/>
<sequence length="183" mass="19604">MDSRAIPEAFRLALLGLREASGRTDVEFEEVPPPRGLAPLTAALAMRTLAEEFGEPAATGRFVVLHDPGGQPGWNGNFRVVAQIRSHIDPEMGTDPLLAEALWGWADECLFQAGAGYHDLAGTVTRELSEAFGGLELKGSTLNVEIRASWTPSPPDLAPHLSAWTDLMTRTAGVAASRFLEGV</sequence>
<evidence type="ECO:0000313" key="2">
    <source>
        <dbReference type="Proteomes" id="UP000617426"/>
    </source>
</evidence>
<dbReference type="RefSeq" id="WP_184452761.1">
    <property type="nucleotide sequence ID" value="NZ_JACHMK010000001.1"/>
</dbReference>
<dbReference type="Proteomes" id="UP000617426">
    <property type="component" value="Unassembled WGS sequence"/>
</dbReference>
<keyword evidence="2" id="KW-1185">Reference proteome</keyword>
<accession>A0A923IXU0</accession>
<evidence type="ECO:0008006" key="3">
    <source>
        <dbReference type="Google" id="ProtNLM"/>
    </source>
</evidence>
<gene>
    <name evidence="1" type="ORF">HD592_001343</name>
</gene>
<organism evidence="1 2">
    <name type="scientific">Schaalia hyovaginalis</name>
    <dbReference type="NCBI Taxonomy" id="29316"/>
    <lineage>
        <taxon>Bacteria</taxon>
        <taxon>Bacillati</taxon>
        <taxon>Actinomycetota</taxon>
        <taxon>Actinomycetes</taxon>
        <taxon>Actinomycetales</taxon>
        <taxon>Actinomycetaceae</taxon>
        <taxon>Schaalia</taxon>
    </lineage>
</organism>
<dbReference type="EMBL" id="JACHMK010000001">
    <property type="protein sequence ID" value="MBB6334778.1"/>
    <property type="molecule type" value="Genomic_DNA"/>
</dbReference>
<dbReference type="AlphaFoldDB" id="A0A923IXU0"/>
<evidence type="ECO:0000313" key="1">
    <source>
        <dbReference type="EMBL" id="MBB6334778.1"/>
    </source>
</evidence>